<dbReference type="InterPro" id="IPR011989">
    <property type="entry name" value="ARM-like"/>
</dbReference>
<reference evidence="10 11" key="1">
    <citation type="submission" date="2023-08" db="EMBL/GenBank/DDBJ databases">
        <title>A Necator americanus chromosomal reference genome.</title>
        <authorList>
            <person name="Ilik V."/>
            <person name="Petrzelkova K.J."/>
            <person name="Pardy F."/>
            <person name="Fuh T."/>
            <person name="Niatou-Singa F.S."/>
            <person name="Gouil Q."/>
            <person name="Baker L."/>
            <person name="Ritchie M.E."/>
            <person name="Jex A.R."/>
            <person name="Gazzola D."/>
            <person name="Li H."/>
            <person name="Toshio Fujiwara R."/>
            <person name="Zhan B."/>
            <person name="Aroian R.V."/>
            <person name="Pafco B."/>
            <person name="Schwarz E.M."/>
        </authorList>
    </citation>
    <scope>NUCLEOTIDE SEQUENCE [LARGE SCALE GENOMIC DNA]</scope>
    <source>
        <strain evidence="10 11">Aroian</strain>
        <tissue evidence="10">Whole animal</tissue>
    </source>
</reference>
<keyword evidence="5" id="KW-0498">Mitosis</keyword>
<sequence length="868" mass="98040">MGRRRIQKVNPVLERPSSSVSPELGFQDDNIDEPSDDTADVINAASSLITSAKKRGPRITVVEDDSNLIAYLEDKITDAFQTVYTTTFGSAGSNYANDMLQAAFNKVDEQGETNKPKIKKIFFEKIEYRLCFVVESLTSIDNRRRIFRFLAKFSVNQWRKGVPDFIDFVVRFCEELSFCEDPAVRQNICTLTGFVLGEGRGHDVIGTARVLSVPIRQKLYSILLDRQLDKSSAVRREVILSVADIQDDEIPNDFPEALERSPKDVILMGLRDSVADCRLTAVFALNIVVPEHADFLIELASWDPATSVRVVAIGQLAKLPLTFLSEQQRMDLLRGIIFDDEIPIKDAVHNVLLSEWLTFIHRVQEKRNRRRAECIDGSVPVIKQEIDESAIMNLSQNLRDMKTDHGFGSAAQGLLSMLDFCDDPEAEYLARSILIVVFDVIREKLLVERSHLTHFVSSLVNDNTFPEVLSTHNYRSILDKSLSGTDQAQYAFFWRILIEYCSEQAENETERLECIYMLAPPLAEMCEMIQKLKTSYEPSMDIYCCDEGAAQICDIQQVAILHLLGILRHLDHKDHIGMSEWRCLLLLILRDHIWSKEITDCAMVDLAEFFFDEKPEQFLATLYDVTAEVIATPDNSSATKENSTPHTSPSKRPRRSLDLRKEDDHTKRFCIQLTHSMLRTGAFTKFSAILQKVYDDIISACLLAQGTQLRIWALEAAGILGALNQGIANEVLSKASETLNSEEETLKMSIIDVVTDLIAVHGSQDVLKWCNNASGDAESERDFVNDLIDIVTCKTTGPLLCMKTCECLAKIALVESFSSTEHYIVEVLVGLISRMFHSVTSKLPAVKNCLERFFAMFPTVSRTNYLWS</sequence>
<comment type="subcellular location">
    <subcellularLocation>
        <location evidence="1">Chromosome</location>
    </subcellularLocation>
</comment>
<accession>A0ABR1CIS2</accession>
<dbReference type="InterPro" id="IPR027165">
    <property type="entry name" value="CND3"/>
</dbReference>
<dbReference type="Pfam" id="PF12719">
    <property type="entry name" value="Cnd3"/>
    <property type="match status" value="1"/>
</dbReference>
<keyword evidence="4" id="KW-0132">Cell division</keyword>
<feature type="domain" description="Nuclear condensin complex subunit 3 C-terminal" evidence="9">
    <location>
        <begin position="670"/>
        <end position="864"/>
    </location>
</feature>
<comment type="similarity">
    <text evidence="2">Belongs to the CND3 (condensin subunit 3) family.</text>
</comment>
<keyword evidence="3" id="KW-0158">Chromosome</keyword>
<evidence type="ECO:0000313" key="11">
    <source>
        <dbReference type="Proteomes" id="UP001303046"/>
    </source>
</evidence>
<dbReference type="Gene3D" id="1.25.10.10">
    <property type="entry name" value="Leucine-rich Repeat Variant"/>
    <property type="match status" value="1"/>
</dbReference>
<evidence type="ECO:0000313" key="10">
    <source>
        <dbReference type="EMBL" id="KAK6738291.1"/>
    </source>
</evidence>
<evidence type="ECO:0000256" key="4">
    <source>
        <dbReference type="ARBA" id="ARBA00022618"/>
    </source>
</evidence>
<dbReference type="Proteomes" id="UP001303046">
    <property type="component" value="Unassembled WGS sequence"/>
</dbReference>
<proteinExistence type="inferred from homology"/>
<feature type="region of interest" description="Disordered" evidence="8">
    <location>
        <begin position="634"/>
        <end position="658"/>
    </location>
</feature>
<name>A0ABR1CIS2_NECAM</name>
<evidence type="ECO:0000256" key="6">
    <source>
        <dbReference type="ARBA" id="ARBA00023067"/>
    </source>
</evidence>
<dbReference type="SUPFAM" id="SSF48371">
    <property type="entry name" value="ARM repeat"/>
    <property type="match status" value="1"/>
</dbReference>
<keyword evidence="11" id="KW-1185">Reference proteome</keyword>
<evidence type="ECO:0000256" key="1">
    <source>
        <dbReference type="ARBA" id="ARBA00004286"/>
    </source>
</evidence>
<evidence type="ECO:0000256" key="8">
    <source>
        <dbReference type="SAM" id="MobiDB-lite"/>
    </source>
</evidence>
<organism evidence="10 11">
    <name type="scientific">Necator americanus</name>
    <name type="common">Human hookworm</name>
    <dbReference type="NCBI Taxonomy" id="51031"/>
    <lineage>
        <taxon>Eukaryota</taxon>
        <taxon>Metazoa</taxon>
        <taxon>Ecdysozoa</taxon>
        <taxon>Nematoda</taxon>
        <taxon>Chromadorea</taxon>
        <taxon>Rhabditida</taxon>
        <taxon>Rhabditina</taxon>
        <taxon>Rhabditomorpha</taxon>
        <taxon>Strongyloidea</taxon>
        <taxon>Ancylostomatidae</taxon>
        <taxon>Bunostominae</taxon>
        <taxon>Necator</taxon>
    </lineage>
</organism>
<keyword evidence="7" id="KW-0131">Cell cycle</keyword>
<gene>
    <name evidence="10" type="primary">Necator_chrII.g8211</name>
    <name evidence="10" type="ORF">RB195_020417</name>
</gene>
<evidence type="ECO:0000259" key="9">
    <source>
        <dbReference type="Pfam" id="PF12719"/>
    </source>
</evidence>
<evidence type="ECO:0000256" key="5">
    <source>
        <dbReference type="ARBA" id="ARBA00022776"/>
    </source>
</evidence>
<feature type="region of interest" description="Disordered" evidence="8">
    <location>
        <begin position="1"/>
        <end position="35"/>
    </location>
</feature>
<dbReference type="InterPro" id="IPR025977">
    <property type="entry name" value="Cnd3_C"/>
</dbReference>
<dbReference type="PANTHER" id="PTHR14418:SF5">
    <property type="entry name" value="CONDENSIN COMPLEX SUBUNIT 3"/>
    <property type="match status" value="1"/>
</dbReference>
<feature type="compositionally biased region" description="Polar residues" evidence="8">
    <location>
        <begin position="634"/>
        <end position="648"/>
    </location>
</feature>
<comment type="caution">
    <text evidence="10">The sequence shown here is derived from an EMBL/GenBank/DDBJ whole genome shotgun (WGS) entry which is preliminary data.</text>
</comment>
<evidence type="ECO:0000256" key="2">
    <source>
        <dbReference type="ARBA" id="ARBA00006533"/>
    </source>
</evidence>
<evidence type="ECO:0000256" key="7">
    <source>
        <dbReference type="ARBA" id="ARBA00023306"/>
    </source>
</evidence>
<dbReference type="InterPro" id="IPR016024">
    <property type="entry name" value="ARM-type_fold"/>
</dbReference>
<dbReference type="PANTHER" id="PTHR14418">
    <property type="entry name" value="CONDENSIN COMPLEX SUBUNIT 3-RELATED"/>
    <property type="match status" value="1"/>
</dbReference>
<keyword evidence="6" id="KW-0226">DNA condensation</keyword>
<evidence type="ECO:0000256" key="3">
    <source>
        <dbReference type="ARBA" id="ARBA00022454"/>
    </source>
</evidence>
<dbReference type="EMBL" id="JAVFWL010000002">
    <property type="protein sequence ID" value="KAK6738291.1"/>
    <property type="molecule type" value="Genomic_DNA"/>
</dbReference>
<protein>
    <recommendedName>
        <fullName evidence="9">Nuclear condensin complex subunit 3 C-terminal domain-containing protein</fullName>
    </recommendedName>
</protein>